<dbReference type="Pfam" id="PF04542">
    <property type="entry name" value="Sigma70_r2"/>
    <property type="match status" value="1"/>
</dbReference>
<keyword evidence="7" id="KW-0614">Plasmid</keyword>
<keyword evidence="3" id="KW-0731">Sigma factor</keyword>
<evidence type="ECO:0000256" key="3">
    <source>
        <dbReference type="ARBA" id="ARBA00023082"/>
    </source>
</evidence>
<protein>
    <submittedName>
        <fullName evidence="7">RNA polymerase subunit sigma-70</fullName>
    </submittedName>
</protein>
<geneLocation type="plasmid" evidence="8">
    <name>pbkbdgp4a</name>
</geneLocation>
<evidence type="ECO:0000313" key="8">
    <source>
        <dbReference type="Proteomes" id="UP000215137"/>
    </source>
</evidence>
<dbReference type="InterPro" id="IPR036388">
    <property type="entry name" value="WH-like_DNA-bd_sf"/>
</dbReference>
<dbReference type="GO" id="GO:0016987">
    <property type="term" value="F:sigma factor activity"/>
    <property type="evidence" value="ECO:0007669"/>
    <property type="project" value="UniProtKB-KW"/>
</dbReference>
<dbReference type="InterPro" id="IPR013324">
    <property type="entry name" value="RNA_pol_sigma_r3/r4-like"/>
</dbReference>
<dbReference type="PANTHER" id="PTHR43133:SF51">
    <property type="entry name" value="RNA POLYMERASE SIGMA FACTOR"/>
    <property type="match status" value="1"/>
</dbReference>
<feature type="domain" description="RNA polymerase sigma-70 region 2" evidence="5">
    <location>
        <begin position="21"/>
        <end position="88"/>
    </location>
</feature>
<dbReference type="RefSeq" id="WP_095373802.1">
    <property type="nucleotide sequence ID" value="NZ_CP022984.1"/>
</dbReference>
<dbReference type="PANTHER" id="PTHR43133">
    <property type="entry name" value="RNA POLYMERASE ECF-TYPE SIGMA FACTO"/>
    <property type="match status" value="1"/>
</dbReference>
<dbReference type="Proteomes" id="UP000215137">
    <property type="component" value="Plasmid pBkBDGP4A"/>
</dbReference>
<proteinExistence type="inferred from homology"/>
<dbReference type="CDD" id="cd06171">
    <property type="entry name" value="Sigma70_r4"/>
    <property type="match status" value="1"/>
</dbReference>
<dbReference type="NCBIfam" id="TIGR02954">
    <property type="entry name" value="Sig70_famx3"/>
    <property type="match status" value="1"/>
</dbReference>
<dbReference type="SUPFAM" id="SSF88659">
    <property type="entry name" value="Sigma3 and sigma4 domains of RNA polymerase sigma factors"/>
    <property type="match status" value="1"/>
</dbReference>
<name>A0A248TQ07_9BACI</name>
<evidence type="ECO:0000313" key="7">
    <source>
        <dbReference type="EMBL" id="ASV70245.1"/>
    </source>
</evidence>
<evidence type="ECO:0000256" key="1">
    <source>
        <dbReference type="ARBA" id="ARBA00010641"/>
    </source>
</evidence>
<keyword evidence="4" id="KW-0804">Transcription</keyword>
<keyword evidence="2" id="KW-0805">Transcription regulation</keyword>
<dbReference type="GO" id="GO:0003677">
    <property type="term" value="F:DNA binding"/>
    <property type="evidence" value="ECO:0007669"/>
    <property type="project" value="InterPro"/>
</dbReference>
<organism evidence="7 8">
    <name type="scientific">Cytobacillus kochii</name>
    <dbReference type="NCBI Taxonomy" id="859143"/>
    <lineage>
        <taxon>Bacteria</taxon>
        <taxon>Bacillati</taxon>
        <taxon>Bacillota</taxon>
        <taxon>Bacilli</taxon>
        <taxon>Bacillales</taxon>
        <taxon>Bacillaceae</taxon>
        <taxon>Cytobacillus</taxon>
    </lineage>
</organism>
<sequence>MSFEKKIERAKRGNGRAFQELIEEEKNKLFRMAYLYTKNEDDALDIVQETVYKSFVSIKQLKDPHYFSTWISRILINTALDFIKKNKHTIPLRDFDISQKSHSIEVEEKLDLLDAIKQLDVPYKSVILLRYYKDLSVKQIAEIMQCPEGTVKTRLHRAINQLKINLNERCI</sequence>
<comment type="similarity">
    <text evidence="1">Belongs to the sigma-70 factor family. ECF subfamily.</text>
</comment>
<dbReference type="InterPro" id="IPR014300">
    <property type="entry name" value="RNA_pol_sigma-V"/>
</dbReference>
<dbReference type="OrthoDB" id="9782703at2"/>
<keyword evidence="8" id="KW-1185">Reference proteome</keyword>
<dbReference type="Gene3D" id="1.10.1740.10">
    <property type="match status" value="1"/>
</dbReference>
<dbReference type="EMBL" id="CP022984">
    <property type="protein sequence ID" value="ASV70245.1"/>
    <property type="molecule type" value="Genomic_DNA"/>
</dbReference>
<dbReference type="Gene3D" id="1.10.10.10">
    <property type="entry name" value="Winged helix-like DNA-binding domain superfamily/Winged helix DNA-binding domain"/>
    <property type="match status" value="1"/>
</dbReference>
<dbReference type="GO" id="GO:0006352">
    <property type="term" value="P:DNA-templated transcription initiation"/>
    <property type="evidence" value="ECO:0007669"/>
    <property type="project" value="InterPro"/>
</dbReference>
<dbReference type="NCBIfam" id="TIGR02937">
    <property type="entry name" value="sigma70-ECF"/>
    <property type="match status" value="1"/>
</dbReference>
<dbReference type="InterPro" id="IPR013325">
    <property type="entry name" value="RNA_pol_sigma_r2"/>
</dbReference>
<reference evidence="7 8" key="1">
    <citation type="submission" date="2017-08" db="EMBL/GenBank/DDBJ databases">
        <title>Complete Genome Sequence of Bacillus kochii Oregon-R-modENCODE STRAIN BDGP4, isolated from Drosophila melanogaster gut.</title>
        <authorList>
            <person name="Wan K.H."/>
            <person name="Yu C."/>
            <person name="Park S."/>
            <person name="Hammonds A.S."/>
            <person name="Booth B.W."/>
            <person name="Celniker S.E."/>
        </authorList>
    </citation>
    <scope>NUCLEOTIDE SEQUENCE [LARGE SCALE GENOMIC DNA]</scope>
    <source>
        <strain evidence="7 8">BDGP4</strain>
        <plasmid evidence="8">pbkbdgp4a</plasmid>
    </source>
</reference>
<dbReference type="AlphaFoldDB" id="A0A248TQ07"/>
<accession>A0A248TQ07</accession>
<feature type="domain" description="RNA polymerase sigma factor 70 region 4 type 2" evidence="6">
    <location>
        <begin position="111"/>
        <end position="161"/>
    </location>
</feature>
<gene>
    <name evidence="7" type="ORF">CKF48_23495</name>
</gene>
<dbReference type="InterPro" id="IPR007627">
    <property type="entry name" value="RNA_pol_sigma70_r2"/>
</dbReference>
<evidence type="ECO:0000256" key="4">
    <source>
        <dbReference type="ARBA" id="ARBA00023163"/>
    </source>
</evidence>
<evidence type="ECO:0000259" key="6">
    <source>
        <dbReference type="Pfam" id="PF08281"/>
    </source>
</evidence>
<dbReference type="KEGG" id="bko:CKF48_23495"/>
<dbReference type="SUPFAM" id="SSF88946">
    <property type="entry name" value="Sigma2 domain of RNA polymerase sigma factors"/>
    <property type="match status" value="1"/>
</dbReference>
<dbReference type="InterPro" id="IPR013249">
    <property type="entry name" value="RNA_pol_sigma70_r4_t2"/>
</dbReference>
<evidence type="ECO:0000256" key="2">
    <source>
        <dbReference type="ARBA" id="ARBA00023015"/>
    </source>
</evidence>
<evidence type="ECO:0000259" key="5">
    <source>
        <dbReference type="Pfam" id="PF04542"/>
    </source>
</evidence>
<dbReference type="Pfam" id="PF08281">
    <property type="entry name" value="Sigma70_r4_2"/>
    <property type="match status" value="1"/>
</dbReference>
<dbReference type="InterPro" id="IPR039425">
    <property type="entry name" value="RNA_pol_sigma-70-like"/>
</dbReference>
<dbReference type="InterPro" id="IPR014284">
    <property type="entry name" value="RNA_pol_sigma-70_dom"/>
</dbReference>